<dbReference type="PROSITE" id="PS51886">
    <property type="entry name" value="TLDC"/>
    <property type="match status" value="1"/>
</dbReference>
<dbReference type="PANTHER" id="PTHR23354">
    <property type="entry name" value="NUCLEOLAR PROTEIN 7/ESTROGEN RECEPTOR COACTIVATOR-RELATED"/>
    <property type="match status" value="1"/>
</dbReference>
<dbReference type="AlphaFoldDB" id="A0A9Q0KVY3"/>
<evidence type="ECO:0000313" key="2">
    <source>
        <dbReference type="EMBL" id="KAJ4977842.1"/>
    </source>
</evidence>
<feature type="domain" description="TLDc" evidence="1">
    <location>
        <begin position="92"/>
        <end position="260"/>
    </location>
</feature>
<dbReference type="InterPro" id="IPR006571">
    <property type="entry name" value="TLDc_dom"/>
</dbReference>
<dbReference type="PANTHER" id="PTHR23354:SF95">
    <property type="entry name" value="CALCIUM-BINDING EF-HAND FAMILY PROTEIN-RELATED"/>
    <property type="match status" value="1"/>
</dbReference>
<dbReference type="OrthoDB" id="26679at2759"/>
<name>A0A9Q0KVY3_9MAGN</name>
<keyword evidence="3" id="KW-1185">Reference proteome</keyword>
<dbReference type="Pfam" id="PF07534">
    <property type="entry name" value="TLD"/>
    <property type="match status" value="1"/>
</dbReference>
<dbReference type="EMBL" id="JAMYWD010000002">
    <property type="protein sequence ID" value="KAJ4977842.1"/>
    <property type="molecule type" value="Genomic_DNA"/>
</dbReference>
<dbReference type="SMART" id="SM00584">
    <property type="entry name" value="TLDc"/>
    <property type="match status" value="1"/>
</dbReference>
<comment type="caution">
    <text evidence="2">The sequence shown here is derived from an EMBL/GenBank/DDBJ whole genome shotgun (WGS) entry which is preliminary data.</text>
</comment>
<sequence>MLDATFPPKFDEPRLSAQKDVVDLFLNTATFSKEVEECGEKSMSFEDFKSWCSLLPSVRKFLGSLLMPPDPGRQGLQVPHLLHSESKDYDFPVLRKEYAWLIGGALSQHELGDWKLLYHSAIDGLSFITFLGNIQNGEGPTVLIIKDKKGYIYGGYASQPWERRSDFYGDMRSFLFQLYPQASIFRPTGANSNLQWCAVNFSSESIPNGLGFGGRVNHFGLFVSASFDQGHTFTCSTFGSPCLSGENQVCPKVIECWGIASKGGQQERTNAVKGTVLDRFKEDLHMLNMVGIANSSE</sequence>
<evidence type="ECO:0000313" key="3">
    <source>
        <dbReference type="Proteomes" id="UP001141806"/>
    </source>
</evidence>
<reference evidence="2" key="1">
    <citation type="journal article" date="2023" name="Plant J.">
        <title>The genome of the king protea, Protea cynaroides.</title>
        <authorList>
            <person name="Chang J."/>
            <person name="Duong T.A."/>
            <person name="Schoeman C."/>
            <person name="Ma X."/>
            <person name="Roodt D."/>
            <person name="Barker N."/>
            <person name="Li Z."/>
            <person name="Van de Peer Y."/>
            <person name="Mizrachi E."/>
        </authorList>
    </citation>
    <scope>NUCLEOTIDE SEQUENCE</scope>
    <source>
        <tissue evidence="2">Young leaves</tissue>
    </source>
</reference>
<organism evidence="2 3">
    <name type="scientific">Protea cynaroides</name>
    <dbReference type="NCBI Taxonomy" id="273540"/>
    <lineage>
        <taxon>Eukaryota</taxon>
        <taxon>Viridiplantae</taxon>
        <taxon>Streptophyta</taxon>
        <taxon>Embryophyta</taxon>
        <taxon>Tracheophyta</taxon>
        <taxon>Spermatophyta</taxon>
        <taxon>Magnoliopsida</taxon>
        <taxon>Proteales</taxon>
        <taxon>Proteaceae</taxon>
        <taxon>Protea</taxon>
    </lineage>
</organism>
<protein>
    <recommendedName>
        <fullName evidence="1">TLDc domain-containing protein</fullName>
    </recommendedName>
</protein>
<evidence type="ECO:0000259" key="1">
    <source>
        <dbReference type="PROSITE" id="PS51886"/>
    </source>
</evidence>
<gene>
    <name evidence="2" type="ORF">NE237_008622</name>
</gene>
<dbReference type="Proteomes" id="UP001141806">
    <property type="component" value="Unassembled WGS sequence"/>
</dbReference>
<accession>A0A9Q0KVY3</accession>
<proteinExistence type="predicted"/>